<dbReference type="OrthoDB" id="3930934at2"/>
<reference evidence="7 8" key="1">
    <citation type="submission" date="2017-07" db="EMBL/GenBank/DDBJ databases">
        <title>Amycolatopsis antarcticus sp. nov., isolated from the surface of an Antarcticus brown macroalga.</title>
        <authorList>
            <person name="Wang J."/>
            <person name="Leiva S."/>
            <person name="Huang J."/>
            <person name="Huang Y."/>
        </authorList>
    </citation>
    <scope>NUCLEOTIDE SEQUENCE [LARGE SCALE GENOMIC DNA]</scope>
    <source>
        <strain evidence="7 8">AU-G6</strain>
    </source>
</reference>
<evidence type="ECO:0000256" key="1">
    <source>
        <dbReference type="ARBA" id="ARBA00010088"/>
    </source>
</evidence>
<feature type="region of interest" description="Disordered" evidence="4">
    <location>
        <begin position="521"/>
        <end position="554"/>
    </location>
</feature>
<dbReference type="RefSeq" id="WP_094864458.1">
    <property type="nucleotide sequence ID" value="NZ_NKYE01000013.1"/>
</dbReference>
<name>A0A263CZB2_9PSEU</name>
<organism evidence="7 8">
    <name type="scientific">Amycolatopsis antarctica</name>
    <dbReference type="NCBI Taxonomy" id="1854586"/>
    <lineage>
        <taxon>Bacteria</taxon>
        <taxon>Bacillati</taxon>
        <taxon>Actinomycetota</taxon>
        <taxon>Actinomycetes</taxon>
        <taxon>Pseudonocardiales</taxon>
        <taxon>Pseudonocardiaceae</taxon>
        <taxon>Amycolatopsis</taxon>
    </lineage>
</organism>
<dbReference type="PANTHER" id="PTHR43248:SF29">
    <property type="entry name" value="TRIPEPTIDYL AMINOPEPTIDASE"/>
    <property type="match status" value="1"/>
</dbReference>
<dbReference type="InterPro" id="IPR029058">
    <property type="entry name" value="AB_hydrolase_fold"/>
</dbReference>
<evidence type="ECO:0000259" key="6">
    <source>
        <dbReference type="Pfam" id="PF00561"/>
    </source>
</evidence>
<evidence type="ECO:0000256" key="4">
    <source>
        <dbReference type="SAM" id="MobiDB-lite"/>
    </source>
</evidence>
<feature type="compositionally biased region" description="Basic and acidic residues" evidence="4">
    <location>
        <begin position="154"/>
        <end position="169"/>
    </location>
</feature>
<dbReference type="EMBL" id="NKYE01000013">
    <property type="protein sequence ID" value="OZM71510.1"/>
    <property type="molecule type" value="Genomic_DNA"/>
</dbReference>
<dbReference type="PANTHER" id="PTHR43248">
    <property type="entry name" value="2-SUCCINYL-6-HYDROXY-2,4-CYCLOHEXADIENE-1-CARBOXYLATE SYNTHASE"/>
    <property type="match status" value="1"/>
</dbReference>
<feature type="signal peptide" evidence="5">
    <location>
        <begin position="1"/>
        <end position="21"/>
    </location>
</feature>
<dbReference type="InParanoid" id="A0A263CZB2"/>
<feature type="region of interest" description="Disordered" evidence="4">
    <location>
        <begin position="40"/>
        <end position="59"/>
    </location>
</feature>
<evidence type="ECO:0000256" key="5">
    <source>
        <dbReference type="SAM" id="SignalP"/>
    </source>
</evidence>
<dbReference type="GO" id="GO:0016787">
    <property type="term" value="F:hydrolase activity"/>
    <property type="evidence" value="ECO:0007669"/>
    <property type="project" value="UniProtKB-KW"/>
</dbReference>
<dbReference type="SUPFAM" id="SSF53474">
    <property type="entry name" value="alpha/beta-Hydrolases"/>
    <property type="match status" value="1"/>
</dbReference>
<keyword evidence="2 5" id="KW-0732">Signal</keyword>
<keyword evidence="3 7" id="KW-0378">Hydrolase</keyword>
<accession>A0A263CZB2</accession>
<dbReference type="Gene3D" id="3.40.50.1820">
    <property type="entry name" value="alpha/beta hydrolase"/>
    <property type="match status" value="1"/>
</dbReference>
<feature type="domain" description="AB hydrolase-1" evidence="6">
    <location>
        <begin position="108"/>
        <end position="495"/>
    </location>
</feature>
<evidence type="ECO:0000256" key="3">
    <source>
        <dbReference type="ARBA" id="ARBA00022801"/>
    </source>
</evidence>
<comment type="caution">
    <text evidence="7">The sequence shown here is derived from an EMBL/GenBank/DDBJ whole genome shotgun (WGS) entry which is preliminary data.</text>
</comment>
<dbReference type="InterPro" id="IPR051601">
    <property type="entry name" value="Serine_prot/Carboxylest_S33"/>
</dbReference>
<evidence type="ECO:0000313" key="7">
    <source>
        <dbReference type="EMBL" id="OZM71510.1"/>
    </source>
</evidence>
<feature type="region of interest" description="Disordered" evidence="4">
    <location>
        <begin position="149"/>
        <end position="169"/>
    </location>
</feature>
<protein>
    <submittedName>
        <fullName evidence="7">Alpha/beta hydrolase</fullName>
    </submittedName>
</protein>
<sequence length="567" mass="61846">MAAASGMTVALALGLALVANADGNENGNGLAQFHEQTLDWRQCPEPGPPPPSEQPDDGIIVDPWQGQWKYMECTTVLVPVNYQKPEDGRLRIEVSRIKATEPGRRQGVLLFNPGGPGGGGLSMPLQTRESELAGSFDLIGFDPRGVGRSSALQCEREDDPRPKTSRPGDEQFAAYTEYAQAREAACERAGGGIRPFVNTANTARDMDVIRAALSEEKINYVGYSYGTYLGAVYGSLFPERLNRSVLDSAIHPDWLWREQALRQSAGVRFNVEEWAAWVGERDGTYHLGVSKDEVLATTEALAAELADRSVPMNRERPDDWYYMWPDEFDRTTVDTFLAQATQQRPGWDVTAEVIAEVRRAAEEGTAVSKDTTAAVGRMLSGQGIPKVDPGVYDTVTCEADWPSDLETYYEDMRHHREKYPYLDGNGSGVIGAAPTNCTFRAFTPPEPLVPLKRDGYPAGVVIQGDGDPATQYEGGPAMAAKLGHQLISVRDSGAHGHFGTNACVTERVSDYLINGVLPPSQSECAAEPRPPVPPDAASTAEHRATPGSKDDRLRGVLEHRSIWQEKA</sequence>
<feature type="chain" id="PRO_5013328990" evidence="5">
    <location>
        <begin position="22"/>
        <end position="567"/>
    </location>
</feature>
<dbReference type="InterPro" id="IPR000073">
    <property type="entry name" value="AB_hydrolase_1"/>
</dbReference>
<feature type="compositionally biased region" description="Basic and acidic residues" evidence="4">
    <location>
        <begin position="540"/>
        <end position="554"/>
    </location>
</feature>
<gene>
    <name evidence="7" type="ORF">CFN78_20435</name>
</gene>
<evidence type="ECO:0000313" key="8">
    <source>
        <dbReference type="Proteomes" id="UP000242444"/>
    </source>
</evidence>
<dbReference type="Pfam" id="PF00561">
    <property type="entry name" value="Abhydrolase_1"/>
    <property type="match status" value="1"/>
</dbReference>
<proteinExistence type="inferred from homology"/>
<evidence type="ECO:0000256" key="2">
    <source>
        <dbReference type="ARBA" id="ARBA00022729"/>
    </source>
</evidence>
<comment type="similarity">
    <text evidence="1">Belongs to the peptidase S33 family.</text>
</comment>
<dbReference type="AlphaFoldDB" id="A0A263CZB2"/>
<keyword evidence="8" id="KW-1185">Reference proteome</keyword>
<dbReference type="Proteomes" id="UP000242444">
    <property type="component" value="Unassembled WGS sequence"/>
</dbReference>